<organism evidence="1 2">
    <name type="scientific">Pleurodeles waltl</name>
    <name type="common">Iberian ribbed newt</name>
    <dbReference type="NCBI Taxonomy" id="8319"/>
    <lineage>
        <taxon>Eukaryota</taxon>
        <taxon>Metazoa</taxon>
        <taxon>Chordata</taxon>
        <taxon>Craniata</taxon>
        <taxon>Vertebrata</taxon>
        <taxon>Euteleostomi</taxon>
        <taxon>Amphibia</taxon>
        <taxon>Batrachia</taxon>
        <taxon>Caudata</taxon>
        <taxon>Salamandroidea</taxon>
        <taxon>Salamandridae</taxon>
        <taxon>Pleurodelinae</taxon>
        <taxon>Pleurodeles</taxon>
    </lineage>
</organism>
<evidence type="ECO:0000313" key="1">
    <source>
        <dbReference type="EMBL" id="KAJ1206652.1"/>
    </source>
</evidence>
<protein>
    <submittedName>
        <fullName evidence="1">Uncharacterized protein</fullName>
    </submittedName>
</protein>
<accession>A0AAV7W1D7</accession>
<evidence type="ECO:0000313" key="2">
    <source>
        <dbReference type="Proteomes" id="UP001066276"/>
    </source>
</evidence>
<gene>
    <name evidence="1" type="ORF">NDU88_002054</name>
</gene>
<dbReference type="AlphaFoldDB" id="A0AAV7W1D7"/>
<dbReference type="Proteomes" id="UP001066276">
    <property type="component" value="Chromosome 1_2"/>
</dbReference>
<name>A0AAV7W1D7_PLEWA</name>
<keyword evidence="2" id="KW-1185">Reference proteome</keyword>
<dbReference type="EMBL" id="JANPWB010000002">
    <property type="protein sequence ID" value="KAJ1206652.1"/>
    <property type="molecule type" value="Genomic_DNA"/>
</dbReference>
<reference evidence="1" key="1">
    <citation type="journal article" date="2022" name="bioRxiv">
        <title>Sequencing and chromosome-scale assembly of the giantPleurodeles waltlgenome.</title>
        <authorList>
            <person name="Brown T."/>
            <person name="Elewa A."/>
            <person name="Iarovenko S."/>
            <person name="Subramanian E."/>
            <person name="Araus A.J."/>
            <person name="Petzold A."/>
            <person name="Susuki M."/>
            <person name="Suzuki K.-i.T."/>
            <person name="Hayashi T."/>
            <person name="Toyoda A."/>
            <person name="Oliveira C."/>
            <person name="Osipova E."/>
            <person name="Leigh N.D."/>
            <person name="Simon A."/>
            <person name="Yun M.H."/>
        </authorList>
    </citation>
    <scope>NUCLEOTIDE SEQUENCE</scope>
    <source>
        <strain evidence="1">20211129_DDA</strain>
        <tissue evidence="1">Liver</tissue>
    </source>
</reference>
<sequence length="82" mass="9056">MFASLRALELPGAHPLELVSNRTLPAAAISIYRTLSRPVHSSLIEAYTSELPLGPTRVRGHLKDRNNNLASLFHLTDLQVIL</sequence>
<proteinExistence type="predicted"/>
<comment type="caution">
    <text evidence="1">The sequence shown here is derived from an EMBL/GenBank/DDBJ whole genome shotgun (WGS) entry which is preliminary data.</text>
</comment>